<dbReference type="Proteomes" id="UP000005621">
    <property type="component" value="Unassembled WGS sequence"/>
</dbReference>
<evidence type="ECO:0000313" key="2">
    <source>
        <dbReference type="Proteomes" id="UP000005621"/>
    </source>
</evidence>
<gene>
    <name evidence="1" type="ORF">HMPREF9950_1465</name>
</gene>
<sequence length="46" mass="5449">MIKNLIFTFGLTVCILEIVSYTNWNLILWLSIKKIFSENAKIIQKF</sequence>
<reference evidence="1 2" key="1">
    <citation type="submission" date="2011-07" db="EMBL/GenBank/DDBJ databases">
        <authorList>
            <person name="Harkins D.M."/>
            <person name="Madupu R."/>
            <person name="Durkin A.S."/>
            <person name="Torralba M."/>
            <person name="Methe B."/>
            <person name="Sutton G.G."/>
            <person name="Nelson K.E."/>
        </authorList>
    </citation>
    <scope>NUCLEOTIDE SEQUENCE [LARGE SCALE GENOMIC DNA]</scope>
    <source>
        <strain evidence="1 2">SK313</strain>
    </source>
</reference>
<dbReference type="PATRIC" id="fig|1035190.4.peg.992"/>
<dbReference type="AlphaFoldDB" id="F9Q327"/>
<comment type="caution">
    <text evidence="1">The sequence shown here is derived from an EMBL/GenBank/DDBJ whole genome shotgun (WGS) entry which is preliminary data.</text>
</comment>
<name>F9Q327_STROR</name>
<accession>F9Q327</accession>
<dbReference type="EMBL" id="AFUU01000003">
    <property type="protein sequence ID" value="EGV01310.1"/>
    <property type="molecule type" value="Genomic_DNA"/>
</dbReference>
<proteinExistence type="predicted"/>
<organism evidence="1 2">
    <name type="scientific">Streptococcus oralis SK313</name>
    <dbReference type="NCBI Taxonomy" id="1035190"/>
    <lineage>
        <taxon>Bacteria</taxon>
        <taxon>Bacillati</taxon>
        <taxon>Bacillota</taxon>
        <taxon>Bacilli</taxon>
        <taxon>Lactobacillales</taxon>
        <taxon>Streptococcaceae</taxon>
        <taxon>Streptococcus</taxon>
    </lineage>
</organism>
<evidence type="ECO:0000313" key="1">
    <source>
        <dbReference type="EMBL" id="EGV01310.1"/>
    </source>
</evidence>
<protein>
    <submittedName>
        <fullName evidence="1">Uncharacterized protein</fullName>
    </submittedName>
</protein>